<dbReference type="RefSeq" id="WP_132794576.1">
    <property type="nucleotide sequence ID" value="NZ_SLXM01000004.1"/>
</dbReference>
<dbReference type="OrthoDB" id="9808702at2"/>
<dbReference type="AlphaFoldDB" id="A0A4R2NT83"/>
<accession>A0A4R2NT83</accession>
<sequence length="96" mass="11137">MANINIQFIQMTTSDNLEIFILKKLEKITKFYNNLIDINVYIKYENSSENKGRICEVEMKQPGLHLFASANEEDYQVAVTKAVDQVKRQLDKHKAA</sequence>
<name>A0A4R2NT83_9FLAO</name>
<dbReference type="Proteomes" id="UP000294564">
    <property type="component" value="Unassembled WGS sequence"/>
</dbReference>
<evidence type="ECO:0000313" key="1">
    <source>
        <dbReference type="EMBL" id="TCP25193.1"/>
    </source>
</evidence>
<dbReference type="SUPFAM" id="SSF69754">
    <property type="entry name" value="Ribosome binding protein Y (YfiA homologue)"/>
    <property type="match status" value="1"/>
</dbReference>
<proteinExistence type="predicted"/>
<evidence type="ECO:0000313" key="2">
    <source>
        <dbReference type="Proteomes" id="UP000294564"/>
    </source>
</evidence>
<dbReference type="NCBIfam" id="TIGR00741">
    <property type="entry name" value="yfiA"/>
    <property type="match status" value="1"/>
</dbReference>
<keyword evidence="2" id="KW-1185">Reference proteome</keyword>
<dbReference type="CDD" id="cd00552">
    <property type="entry name" value="RaiA"/>
    <property type="match status" value="1"/>
</dbReference>
<organism evidence="1 2">
    <name type="scientific">Tenacibaculum skagerrakense</name>
    <dbReference type="NCBI Taxonomy" id="186571"/>
    <lineage>
        <taxon>Bacteria</taxon>
        <taxon>Pseudomonadati</taxon>
        <taxon>Bacteroidota</taxon>
        <taxon>Flavobacteriia</taxon>
        <taxon>Flavobacteriales</taxon>
        <taxon>Flavobacteriaceae</taxon>
        <taxon>Tenacibaculum</taxon>
    </lineage>
</organism>
<dbReference type="EMBL" id="SLXM01000004">
    <property type="protein sequence ID" value="TCP25193.1"/>
    <property type="molecule type" value="Genomic_DNA"/>
</dbReference>
<reference evidence="1 2" key="1">
    <citation type="submission" date="2019-03" db="EMBL/GenBank/DDBJ databases">
        <title>Genomic Encyclopedia of Type Strains, Phase IV (KMG-IV): sequencing the most valuable type-strain genomes for metagenomic binning, comparative biology and taxonomic classification.</title>
        <authorList>
            <person name="Goeker M."/>
        </authorList>
    </citation>
    <scope>NUCLEOTIDE SEQUENCE [LARGE SCALE GENOMIC DNA]</scope>
    <source>
        <strain evidence="1 2">DSM 14836</strain>
    </source>
</reference>
<dbReference type="Gene3D" id="3.30.160.100">
    <property type="entry name" value="Ribosome hibernation promotion factor-like"/>
    <property type="match status" value="1"/>
</dbReference>
<gene>
    <name evidence="1" type="ORF">EV195_104226</name>
</gene>
<dbReference type="InterPro" id="IPR036567">
    <property type="entry name" value="RHF-like"/>
</dbReference>
<protein>
    <submittedName>
        <fullName evidence="1">Putative sigma-54 modulation protein</fullName>
    </submittedName>
</protein>
<dbReference type="Pfam" id="PF02482">
    <property type="entry name" value="Ribosomal_S30AE"/>
    <property type="match status" value="1"/>
</dbReference>
<dbReference type="InterPro" id="IPR003489">
    <property type="entry name" value="RHF/RaiA"/>
</dbReference>
<comment type="caution">
    <text evidence="1">The sequence shown here is derived from an EMBL/GenBank/DDBJ whole genome shotgun (WGS) entry which is preliminary data.</text>
</comment>